<protein>
    <recommendedName>
        <fullName evidence="1">Autoinducer 2-binding periplasmic protein LuxP</fullName>
    </recommendedName>
</protein>
<dbReference type="PANTHER" id="PTHR30146:SF152">
    <property type="entry name" value="TRANSCRIPTIONAL REGULATORY PROTEIN"/>
    <property type="match status" value="1"/>
</dbReference>
<dbReference type="GO" id="GO:0003700">
    <property type="term" value="F:DNA-binding transcription factor activity"/>
    <property type="evidence" value="ECO:0007669"/>
    <property type="project" value="TreeGrafter"/>
</dbReference>
<dbReference type="Pfam" id="PF00356">
    <property type="entry name" value="LacI"/>
    <property type="match status" value="1"/>
</dbReference>
<name>A0A1C3EMX4_9GAMM</name>
<evidence type="ECO:0000259" key="5">
    <source>
        <dbReference type="PROSITE" id="PS50932"/>
    </source>
</evidence>
<dbReference type="Gene3D" id="1.10.260.40">
    <property type="entry name" value="lambda repressor-like DNA-binding domains"/>
    <property type="match status" value="1"/>
</dbReference>
<dbReference type="GO" id="GO:0000976">
    <property type="term" value="F:transcription cis-regulatory region binding"/>
    <property type="evidence" value="ECO:0007669"/>
    <property type="project" value="TreeGrafter"/>
</dbReference>
<dbReference type="Gene3D" id="3.40.50.2300">
    <property type="match status" value="2"/>
</dbReference>
<evidence type="ECO:0000256" key="2">
    <source>
        <dbReference type="ARBA" id="ARBA00023015"/>
    </source>
</evidence>
<dbReference type="InterPro" id="IPR000843">
    <property type="entry name" value="HTH_LacI"/>
</dbReference>
<keyword evidence="4" id="KW-0804">Transcription</keyword>
<dbReference type="Proteomes" id="UP000094936">
    <property type="component" value="Unassembled WGS sequence"/>
</dbReference>
<gene>
    <name evidence="6" type="ORF">A8L45_05960</name>
</gene>
<dbReference type="EMBL" id="LYBM01000007">
    <property type="protein sequence ID" value="ODA34581.1"/>
    <property type="molecule type" value="Genomic_DNA"/>
</dbReference>
<evidence type="ECO:0000256" key="3">
    <source>
        <dbReference type="ARBA" id="ARBA00023125"/>
    </source>
</evidence>
<dbReference type="AlphaFoldDB" id="A0A1C3EMX4"/>
<keyword evidence="2" id="KW-0805">Transcription regulation</keyword>
<comment type="caution">
    <text evidence="6">The sequence shown here is derived from an EMBL/GenBank/DDBJ whole genome shotgun (WGS) entry which is preliminary data.</text>
</comment>
<dbReference type="PANTHER" id="PTHR30146">
    <property type="entry name" value="LACI-RELATED TRANSCRIPTIONAL REPRESSOR"/>
    <property type="match status" value="1"/>
</dbReference>
<dbReference type="SUPFAM" id="SSF47413">
    <property type="entry name" value="lambda repressor-like DNA-binding domains"/>
    <property type="match status" value="1"/>
</dbReference>
<organism evidence="6 7">
    <name type="scientific">Veronia pacifica</name>
    <dbReference type="NCBI Taxonomy" id="1080227"/>
    <lineage>
        <taxon>Bacteria</taxon>
        <taxon>Pseudomonadati</taxon>
        <taxon>Pseudomonadota</taxon>
        <taxon>Gammaproteobacteria</taxon>
        <taxon>Vibrionales</taxon>
        <taxon>Vibrionaceae</taxon>
        <taxon>Veronia</taxon>
    </lineage>
</organism>
<keyword evidence="7" id="KW-1185">Reference proteome</keyword>
<proteinExistence type="predicted"/>
<dbReference type="InterPro" id="IPR028082">
    <property type="entry name" value="Peripla_BP_I"/>
</dbReference>
<evidence type="ECO:0000256" key="1">
    <source>
        <dbReference type="ARBA" id="ARBA00022181"/>
    </source>
</evidence>
<dbReference type="CDD" id="cd06307">
    <property type="entry name" value="PBP1_sugar_binding"/>
    <property type="match status" value="1"/>
</dbReference>
<dbReference type="SMART" id="SM00354">
    <property type="entry name" value="HTH_LACI"/>
    <property type="match status" value="1"/>
</dbReference>
<feature type="domain" description="HTH lacI-type" evidence="5">
    <location>
        <begin position="7"/>
        <end position="45"/>
    </location>
</feature>
<dbReference type="Pfam" id="PF13407">
    <property type="entry name" value="Peripla_BP_4"/>
    <property type="match status" value="1"/>
</dbReference>
<evidence type="ECO:0000256" key="4">
    <source>
        <dbReference type="ARBA" id="ARBA00023163"/>
    </source>
</evidence>
<dbReference type="PROSITE" id="PS50932">
    <property type="entry name" value="HTH_LACI_2"/>
    <property type="match status" value="1"/>
</dbReference>
<dbReference type="STRING" id="1080227.A8L45_05960"/>
<evidence type="ECO:0000313" key="7">
    <source>
        <dbReference type="Proteomes" id="UP000094936"/>
    </source>
</evidence>
<dbReference type="InterPro" id="IPR025997">
    <property type="entry name" value="SBP_2_dom"/>
</dbReference>
<accession>A0A1C3EMX4</accession>
<sequence length="336" mass="37908">MKRFSAKQIAAQAGVGLATVDRVLNDRGNVHRLTVQKVTKAIEELESQYQLSLMRGRTFYFDLLMDTPSRFSQQVKDAFLWVLPQMSPYKIRVRFRFFERISAFDMVEEVMKTTARQCHGLVLKAPNLPEVSRAVNAVSEQLPIVTLVTDIPDSKRLAYIGMNNHSAGQTAAYLLAQWLPVSESRILCPLSDHTFHGEEERLAGFLSVLARYPYLSVIDASGGKGLPLDTERRIKDCIESDNAVSGVYSIGGGNRAILRAFEALGRENPVFIAHDMDDENRDLLNQFKIHAVIDHKLRDDARAALQFLLNHYRRTPLINGYQSSINVVTPFSQSLR</sequence>
<dbReference type="InterPro" id="IPR010982">
    <property type="entry name" value="Lambda_DNA-bd_dom_sf"/>
</dbReference>
<reference evidence="6 7" key="1">
    <citation type="submission" date="2016-05" db="EMBL/GenBank/DDBJ databases">
        <title>Genomic Taxonomy of the Vibrionaceae.</title>
        <authorList>
            <person name="Gomez-Gil B."/>
            <person name="Enciso-Ibarra J."/>
        </authorList>
    </citation>
    <scope>NUCLEOTIDE SEQUENCE [LARGE SCALE GENOMIC DNA]</scope>
    <source>
        <strain evidence="6 7">CAIM 1920</strain>
    </source>
</reference>
<dbReference type="SUPFAM" id="SSF53822">
    <property type="entry name" value="Periplasmic binding protein-like I"/>
    <property type="match status" value="1"/>
</dbReference>
<keyword evidence="3" id="KW-0238">DNA-binding</keyword>
<evidence type="ECO:0000313" key="6">
    <source>
        <dbReference type="EMBL" id="ODA34581.1"/>
    </source>
</evidence>
<dbReference type="GO" id="GO:0055085">
    <property type="term" value="P:transmembrane transport"/>
    <property type="evidence" value="ECO:0007669"/>
    <property type="project" value="UniProtKB-ARBA"/>
</dbReference>
<dbReference type="CDD" id="cd01392">
    <property type="entry name" value="HTH_LacI"/>
    <property type="match status" value="1"/>
</dbReference>